<evidence type="ECO:0008006" key="3">
    <source>
        <dbReference type="Google" id="ProtNLM"/>
    </source>
</evidence>
<accession>D8Q2E7</accession>
<sequence>MRRRHPLGDPTGKTELINGLDAYIATPEQGHPKHKLLDDDFAASKTVIPGYLNSDPISAVDLSDVARWAVHRGPDKTRPSLDKVIAGLDGQGATTFPSVGYCFGGAIGPNNINRYGKTNVPLLIENRAVAQMFLLKLQVRTNGILADGKLMSEYKQDCWSCCRHEVAMCGYQNDLTVRTGKESVTNKK</sequence>
<dbReference type="STRING" id="578458.D8Q2E7"/>
<name>D8Q2E7_SCHCM</name>
<dbReference type="VEuPathDB" id="FungiDB:SCHCODRAFT_015595"/>
<proteinExistence type="predicted"/>
<gene>
    <name evidence="1" type="ORF">SCHCODRAFT_15595</name>
</gene>
<keyword evidence="2" id="KW-1185">Reference proteome</keyword>
<evidence type="ECO:0000313" key="2">
    <source>
        <dbReference type="Proteomes" id="UP000007431"/>
    </source>
</evidence>
<dbReference type="AlphaFoldDB" id="D8Q2E7"/>
<protein>
    <recommendedName>
        <fullName evidence="3">Dienelactone hydrolase domain-containing protein</fullName>
    </recommendedName>
</protein>
<dbReference type="EMBL" id="GL377305">
    <property type="protein sequence ID" value="EFI98667.1"/>
    <property type="molecule type" value="Genomic_DNA"/>
</dbReference>
<reference evidence="1 2" key="1">
    <citation type="journal article" date="2010" name="Nat. Biotechnol.">
        <title>Genome sequence of the model mushroom Schizophyllum commune.</title>
        <authorList>
            <person name="Ohm R.A."/>
            <person name="de Jong J.F."/>
            <person name="Lugones L.G."/>
            <person name="Aerts A."/>
            <person name="Kothe E."/>
            <person name="Stajich J.E."/>
            <person name="de Vries R.P."/>
            <person name="Record E."/>
            <person name="Levasseur A."/>
            <person name="Baker S.E."/>
            <person name="Bartholomew K.A."/>
            <person name="Coutinho P.M."/>
            <person name="Erdmann S."/>
            <person name="Fowler T.J."/>
            <person name="Gathman A.C."/>
            <person name="Lombard V."/>
            <person name="Henrissat B."/>
            <person name="Knabe N."/>
            <person name="Kuees U."/>
            <person name="Lilly W.W."/>
            <person name="Lindquist E."/>
            <person name="Lucas S."/>
            <person name="Magnuson J.K."/>
            <person name="Piumi F."/>
            <person name="Raudaskoski M."/>
            <person name="Salamov A."/>
            <person name="Schmutz J."/>
            <person name="Schwarze F.W.M.R."/>
            <person name="vanKuyk P.A."/>
            <person name="Horton J.S."/>
            <person name="Grigoriev I.V."/>
            <person name="Woesten H.A.B."/>
        </authorList>
    </citation>
    <scope>NUCLEOTIDE SEQUENCE [LARGE SCALE GENOMIC DNA]</scope>
    <source>
        <strain evidence="2">H4-8 / FGSC 9210</strain>
    </source>
</reference>
<dbReference type="Proteomes" id="UP000007431">
    <property type="component" value="Unassembled WGS sequence"/>
</dbReference>
<dbReference type="HOGENOM" id="CLU_1441812_0_0_1"/>
<dbReference type="InParanoid" id="D8Q2E7"/>
<organism evidence="2">
    <name type="scientific">Schizophyllum commune (strain H4-8 / FGSC 9210)</name>
    <name type="common">Split gill fungus</name>
    <dbReference type="NCBI Taxonomy" id="578458"/>
    <lineage>
        <taxon>Eukaryota</taxon>
        <taxon>Fungi</taxon>
        <taxon>Dikarya</taxon>
        <taxon>Basidiomycota</taxon>
        <taxon>Agaricomycotina</taxon>
        <taxon>Agaricomycetes</taxon>
        <taxon>Agaricomycetidae</taxon>
        <taxon>Agaricales</taxon>
        <taxon>Schizophyllaceae</taxon>
        <taxon>Schizophyllum</taxon>
    </lineage>
</organism>
<evidence type="ECO:0000313" key="1">
    <source>
        <dbReference type="EMBL" id="EFI98667.1"/>
    </source>
</evidence>